<evidence type="ECO:0000313" key="2">
    <source>
        <dbReference type="EMBL" id="SFV25681.1"/>
    </source>
</evidence>
<dbReference type="RefSeq" id="WP_092862476.1">
    <property type="nucleotide sequence ID" value="NZ_FPCH01000001.1"/>
</dbReference>
<dbReference type="Proteomes" id="UP000199423">
    <property type="component" value="Unassembled WGS sequence"/>
</dbReference>
<keyword evidence="2" id="KW-0808">Transferase</keyword>
<dbReference type="EMBL" id="FPCH01000001">
    <property type="protein sequence ID" value="SFV25681.1"/>
    <property type="molecule type" value="Genomic_DNA"/>
</dbReference>
<dbReference type="Gene3D" id="3.40.250.10">
    <property type="entry name" value="Rhodanese-like domain"/>
    <property type="match status" value="1"/>
</dbReference>
<gene>
    <name evidence="2" type="ORF">SAMN04488557_0019</name>
</gene>
<name>A0A1I7MTF2_9HYPH</name>
<dbReference type="SMART" id="SM00450">
    <property type="entry name" value="RHOD"/>
    <property type="match status" value="1"/>
</dbReference>
<dbReference type="Pfam" id="PF00581">
    <property type="entry name" value="Rhodanese"/>
    <property type="match status" value="1"/>
</dbReference>
<dbReference type="AlphaFoldDB" id="A0A1I7MTF2"/>
<protein>
    <submittedName>
        <fullName evidence="2">Rhodanese-related sulfurtransferase</fullName>
    </submittedName>
</protein>
<dbReference type="STRING" id="51670.SAMN04488557_0019"/>
<sequence>MEKLEASVVEDVPVLETWKRLEGDPKAVLVDVRTRAEWAFVGIPDLSRLHGEVLLMEWQTFPDGRTAPDFTERLDAALTARGVEKDTEIFFICRSGGRSRMAAEQMTAVGYRRCRNVMEGFEGPLDASQHRGRISGWKFAGLDWVQG</sequence>
<evidence type="ECO:0000313" key="3">
    <source>
        <dbReference type="Proteomes" id="UP000199423"/>
    </source>
</evidence>
<feature type="domain" description="Rhodanese" evidence="1">
    <location>
        <begin position="23"/>
        <end position="133"/>
    </location>
</feature>
<dbReference type="InterPro" id="IPR001763">
    <property type="entry name" value="Rhodanese-like_dom"/>
</dbReference>
<dbReference type="SUPFAM" id="SSF52821">
    <property type="entry name" value="Rhodanese/Cell cycle control phosphatase"/>
    <property type="match status" value="1"/>
</dbReference>
<dbReference type="InterPro" id="IPR036873">
    <property type="entry name" value="Rhodanese-like_dom_sf"/>
</dbReference>
<accession>A0A1I7MTF2</accession>
<organism evidence="2 3">
    <name type="scientific">Hyphomicrobium facile</name>
    <dbReference type="NCBI Taxonomy" id="51670"/>
    <lineage>
        <taxon>Bacteria</taxon>
        <taxon>Pseudomonadati</taxon>
        <taxon>Pseudomonadota</taxon>
        <taxon>Alphaproteobacteria</taxon>
        <taxon>Hyphomicrobiales</taxon>
        <taxon>Hyphomicrobiaceae</taxon>
        <taxon>Hyphomicrobium</taxon>
    </lineage>
</organism>
<evidence type="ECO:0000259" key="1">
    <source>
        <dbReference type="PROSITE" id="PS50206"/>
    </source>
</evidence>
<proteinExistence type="predicted"/>
<reference evidence="3" key="1">
    <citation type="submission" date="2016-10" db="EMBL/GenBank/DDBJ databases">
        <authorList>
            <person name="Varghese N."/>
            <person name="Submissions S."/>
        </authorList>
    </citation>
    <scope>NUCLEOTIDE SEQUENCE [LARGE SCALE GENOMIC DNA]</scope>
    <source>
        <strain evidence="3">DSM 1565</strain>
    </source>
</reference>
<dbReference type="PROSITE" id="PS50206">
    <property type="entry name" value="RHODANESE_3"/>
    <property type="match status" value="1"/>
</dbReference>
<dbReference type="GO" id="GO:0016740">
    <property type="term" value="F:transferase activity"/>
    <property type="evidence" value="ECO:0007669"/>
    <property type="project" value="UniProtKB-KW"/>
</dbReference>
<dbReference type="OrthoDB" id="9815890at2"/>
<keyword evidence="3" id="KW-1185">Reference proteome</keyword>